<dbReference type="PANTHER" id="PTHR12265:SF40">
    <property type="entry name" value="DUF829-DOMAIN-CONTAINING PROTEIN"/>
    <property type="match status" value="1"/>
</dbReference>
<name>A0AAN9YDT4_9PEZI</name>
<gene>
    <name evidence="1" type="ORF">SLS53_007652</name>
</gene>
<evidence type="ECO:0000313" key="2">
    <source>
        <dbReference type="Proteomes" id="UP001320245"/>
    </source>
</evidence>
<evidence type="ECO:0000313" key="1">
    <source>
        <dbReference type="EMBL" id="KAK7735262.1"/>
    </source>
</evidence>
<accession>A0AAN9YDT4</accession>
<comment type="caution">
    <text evidence="1">The sequence shown here is derived from an EMBL/GenBank/DDBJ whole genome shotgun (WGS) entry which is preliminary data.</text>
</comment>
<organism evidence="1 2">
    <name type="scientific">Cytospora paraplurivora</name>
    <dbReference type="NCBI Taxonomy" id="2898453"/>
    <lineage>
        <taxon>Eukaryota</taxon>
        <taxon>Fungi</taxon>
        <taxon>Dikarya</taxon>
        <taxon>Ascomycota</taxon>
        <taxon>Pezizomycotina</taxon>
        <taxon>Sordariomycetes</taxon>
        <taxon>Sordariomycetidae</taxon>
        <taxon>Diaporthales</taxon>
        <taxon>Cytosporaceae</taxon>
        <taxon>Cytospora</taxon>
    </lineage>
</organism>
<dbReference type="Proteomes" id="UP001320245">
    <property type="component" value="Unassembled WGS sequence"/>
</dbReference>
<evidence type="ECO:0008006" key="3">
    <source>
        <dbReference type="Google" id="ProtNLM"/>
    </source>
</evidence>
<dbReference type="Pfam" id="PF05705">
    <property type="entry name" value="DUF829"/>
    <property type="match status" value="1"/>
</dbReference>
<dbReference type="EMBL" id="JAJSPL020000040">
    <property type="protein sequence ID" value="KAK7735262.1"/>
    <property type="molecule type" value="Genomic_DNA"/>
</dbReference>
<dbReference type="InterPro" id="IPR008547">
    <property type="entry name" value="DUF829_TMEM53"/>
</dbReference>
<sequence>MSANTPAPNSSTKQGPLSSFTRISELVYLYRPSNGQKPSANSGSSASTSASTKSPKLIIVASWMDAREPHIAKYTTRLQALYPDSPIVLIRSFTQQVTIKARSHPRQIEPAVSIIRSVVAEAEGGGRRRGGGGEVPDILLHVFSNGGSTTLKHLYGLYADSARPGEAAGLPTHVTIFDSAPGRWHWGRTVAAFTASLAGTSWALRLVMRPLLHLMCAVYWILYVPWGRSGAMEQSWLVHNDRAKNLFECRRTYIYSEEDDLIAYRDIEDHAAAADEAGYVSRLEKFSGSQHVAHVRVDEQRYWNVVRDTWEAKTTRAI</sequence>
<dbReference type="PANTHER" id="PTHR12265">
    <property type="entry name" value="TRANSMEMBRANE PROTEIN 53"/>
    <property type="match status" value="1"/>
</dbReference>
<reference evidence="1 2" key="1">
    <citation type="journal article" date="2023" name="PLoS ONE">
        <title>Cytospora paraplurivora sp. nov. isolated from orchards with fruit tree decline syndrome in Ontario, Canada.</title>
        <authorList>
            <person name="Ilyukhin E."/>
            <person name="Nguyen H.D.T."/>
            <person name="Castle A.J."/>
            <person name="Ellouze W."/>
        </authorList>
    </citation>
    <scope>NUCLEOTIDE SEQUENCE [LARGE SCALE GENOMIC DNA]</scope>
    <source>
        <strain evidence="1 2">FDS-564</strain>
    </source>
</reference>
<dbReference type="AlphaFoldDB" id="A0AAN9YDT4"/>
<proteinExistence type="predicted"/>
<protein>
    <recommendedName>
        <fullName evidence="3">Indole-diterpene biosynthesis protein PaxU</fullName>
    </recommendedName>
</protein>
<keyword evidence="2" id="KW-1185">Reference proteome</keyword>